<dbReference type="CDD" id="cd00586">
    <property type="entry name" value="4HBT"/>
    <property type="match status" value="1"/>
</dbReference>
<dbReference type="Proteomes" id="UP001054892">
    <property type="component" value="Unassembled WGS sequence"/>
</dbReference>
<dbReference type="RefSeq" id="WP_173178545.1">
    <property type="nucleotide sequence ID" value="NZ_AP023189.1"/>
</dbReference>
<dbReference type="InterPro" id="IPR006684">
    <property type="entry name" value="YbgC/YbaW"/>
</dbReference>
<dbReference type="Gene3D" id="3.10.129.10">
    <property type="entry name" value="Hotdog Thioesterase"/>
    <property type="match status" value="1"/>
</dbReference>
<dbReference type="PANTHER" id="PTHR31793:SF27">
    <property type="entry name" value="NOVEL THIOESTERASE SUPERFAMILY DOMAIN AND SAPOSIN A-TYPE DOMAIN CONTAINING PROTEIN (0610012H03RIK)"/>
    <property type="match status" value="1"/>
</dbReference>
<dbReference type="GO" id="GO:0047617">
    <property type="term" value="F:fatty acyl-CoA hydrolase activity"/>
    <property type="evidence" value="ECO:0007669"/>
    <property type="project" value="TreeGrafter"/>
</dbReference>
<evidence type="ECO:0000313" key="5">
    <source>
        <dbReference type="EMBL" id="GJN52764.1"/>
    </source>
</evidence>
<keyword evidence="2" id="KW-0378">Hydrolase</keyword>
<proteinExistence type="inferred from homology"/>
<dbReference type="InterPro" id="IPR050563">
    <property type="entry name" value="4-hydroxybenzoyl-CoA_TE"/>
</dbReference>
<dbReference type="PANTHER" id="PTHR31793">
    <property type="entry name" value="4-HYDROXYBENZOYL-COA THIOESTERASE FAMILY MEMBER"/>
    <property type="match status" value="1"/>
</dbReference>
<keyword evidence="7" id="KW-1185">Reference proteome</keyword>
<dbReference type="EMBL" id="BQKM01000004">
    <property type="protein sequence ID" value="GJN52764.1"/>
    <property type="molecule type" value="Genomic_DNA"/>
</dbReference>
<reference evidence="4 6" key="1">
    <citation type="submission" date="2020-05" db="EMBL/GenBank/DDBJ databases">
        <title>Characterization of novel class B3 metallo-beta-lactamase from novel Pseudomonas species.</title>
        <authorList>
            <person name="Yamada K."/>
            <person name="Aoki K."/>
            <person name="Ishii Y."/>
        </authorList>
    </citation>
    <scope>NUCLEOTIDE SEQUENCE [LARGE SCALE GENOMIC DNA]</scope>
    <source>
        <strain evidence="4 6">TUM18999</strain>
        <strain evidence="5 7">TUM20286</strain>
    </source>
</reference>
<gene>
    <name evidence="4" type="ORF">TUM18999_02080</name>
    <name evidence="5" type="ORF">TUM20286_25160</name>
</gene>
<accession>A0A6J4DWS0</accession>
<evidence type="ECO:0000313" key="7">
    <source>
        <dbReference type="Proteomes" id="UP001054892"/>
    </source>
</evidence>
<dbReference type="PIRSF" id="PIRSF003230">
    <property type="entry name" value="YbgC"/>
    <property type="match status" value="1"/>
</dbReference>
<dbReference type="NCBIfam" id="TIGR00051">
    <property type="entry name" value="YbgC/FadM family acyl-CoA thioesterase"/>
    <property type="match status" value="1"/>
</dbReference>
<evidence type="ECO:0000313" key="4">
    <source>
        <dbReference type="EMBL" id="BCG22017.1"/>
    </source>
</evidence>
<sequence length="149" mass="16673">MAATPPSLNDFTFLMPLRVRWAEVDPQGIVFNGHYLTYADVGITEYFRALGVRYPEDLAQDGGDFFAVRTLLEYLAPARFDDELSIGVRVGRLGGSSLTFNIGIWRGEAALTAGEIVYVHADGTSRSSKRLPDWLREKVRAFERRAAED</sequence>
<dbReference type="KEGG" id="ptw:TUM18999_02080"/>
<dbReference type="SUPFAM" id="SSF54637">
    <property type="entry name" value="Thioesterase/thiol ester dehydrase-isomerase"/>
    <property type="match status" value="1"/>
</dbReference>
<comment type="similarity">
    <text evidence="1">Belongs to the 4-hydroxybenzoyl-CoA thioesterase family.</text>
</comment>
<dbReference type="AlphaFoldDB" id="A0A6J4DWS0"/>
<dbReference type="InterPro" id="IPR006683">
    <property type="entry name" value="Thioestr_dom"/>
</dbReference>
<name>A0A6J4DWS0_9PSED</name>
<evidence type="ECO:0000256" key="1">
    <source>
        <dbReference type="ARBA" id="ARBA00005953"/>
    </source>
</evidence>
<dbReference type="InterPro" id="IPR029069">
    <property type="entry name" value="HotDog_dom_sf"/>
</dbReference>
<dbReference type="Proteomes" id="UP000509383">
    <property type="component" value="Chromosome"/>
</dbReference>
<dbReference type="Pfam" id="PF03061">
    <property type="entry name" value="4HBT"/>
    <property type="match status" value="1"/>
</dbReference>
<evidence type="ECO:0000313" key="6">
    <source>
        <dbReference type="Proteomes" id="UP000509383"/>
    </source>
</evidence>
<evidence type="ECO:0000256" key="2">
    <source>
        <dbReference type="ARBA" id="ARBA00022801"/>
    </source>
</evidence>
<organism evidence="4 6">
    <name type="scientific">Pseudomonas tohonis</name>
    <dbReference type="NCBI Taxonomy" id="2725477"/>
    <lineage>
        <taxon>Bacteria</taxon>
        <taxon>Pseudomonadati</taxon>
        <taxon>Pseudomonadota</taxon>
        <taxon>Gammaproteobacteria</taxon>
        <taxon>Pseudomonadales</taxon>
        <taxon>Pseudomonadaceae</taxon>
        <taxon>Pseudomonas</taxon>
    </lineage>
</organism>
<evidence type="ECO:0000259" key="3">
    <source>
        <dbReference type="Pfam" id="PF03061"/>
    </source>
</evidence>
<protein>
    <recommendedName>
        <fullName evidence="3">Thioesterase domain-containing protein</fullName>
    </recommendedName>
</protein>
<dbReference type="EMBL" id="AP023189">
    <property type="protein sequence ID" value="BCG22017.1"/>
    <property type="molecule type" value="Genomic_DNA"/>
</dbReference>
<feature type="domain" description="Thioesterase" evidence="3">
    <location>
        <begin position="27"/>
        <end position="110"/>
    </location>
</feature>